<protein>
    <submittedName>
        <fullName evidence="1">Uncharacterized protein</fullName>
    </submittedName>
</protein>
<sequence>MEPSLRNPLIPIVMLVRFELLFLNHIHGHCVILRIIKQLIDSLGWHTDGGGAYTNEPSIVCQSTAATCTACRYAPINQRTYFGFTRSAWALVIKTSVGSVANNWRMITRIDLTQTYPLISSPVNGSLPMIRVREGLSTVIQIPAAGLDTTNDIRCRWASIIGAAGDECSDLGCDSIYISYIFLEIPICPIFYRKK</sequence>
<proteinExistence type="predicted"/>
<organism evidence="1 2">
    <name type="scientific">Rotaria magnacalcarata</name>
    <dbReference type="NCBI Taxonomy" id="392030"/>
    <lineage>
        <taxon>Eukaryota</taxon>
        <taxon>Metazoa</taxon>
        <taxon>Spiralia</taxon>
        <taxon>Gnathifera</taxon>
        <taxon>Rotifera</taxon>
        <taxon>Eurotatoria</taxon>
        <taxon>Bdelloidea</taxon>
        <taxon>Philodinida</taxon>
        <taxon>Philodinidae</taxon>
        <taxon>Rotaria</taxon>
    </lineage>
</organism>
<dbReference type="Proteomes" id="UP000663887">
    <property type="component" value="Unassembled WGS sequence"/>
</dbReference>
<name>A0A816RWJ4_9BILA</name>
<accession>A0A816RWJ4</accession>
<evidence type="ECO:0000313" key="1">
    <source>
        <dbReference type="EMBL" id="CAF2076363.1"/>
    </source>
</evidence>
<comment type="caution">
    <text evidence="1">The sequence shown here is derived from an EMBL/GenBank/DDBJ whole genome shotgun (WGS) entry which is preliminary data.</text>
</comment>
<gene>
    <name evidence="1" type="ORF">XDN619_LOCUS13671</name>
</gene>
<reference evidence="1" key="1">
    <citation type="submission" date="2021-02" db="EMBL/GenBank/DDBJ databases">
        <authorList>
            <person name="Nowell W R."/>
        </authorList>
    </citation>
    <scope>NUCLEOTIDE SEQUENCE</scope>
</reference>
<dbReference type="AlphaFoldDB" id="A0A816RWJ4"/>
<dbReference type="EMBL" id="CAJNRG010005416">
    <property type="protein sequence ID" value="CAF2076363.1"/>
    <property type="molecule type" value="Genomic_DNA"/>
</dbReference>
<evidence type="ECO:0000313" key="2">
    <source>
        <dbReference type="Proteomes" id="UP000663887"/>
    </source>
</evidence>